<evidence type="ECO:0000313" key="1">
    <source>
        <dbReference type="EMBL" id="KAJ8108041.1"/>
    </source>
</evidence>
<comment type="caution">
    <text evidence="1">The sequence shown here is derived from an EMBL/GenBank/DDBJ whole genome shotgun (WGS) entry which is preliminary data.</text>
</comment>
<organism evidence="1 2">
    <name type="scientific">Boeremia exigua</name>
    <dbReference type="NCBI Taxonomy" id="749465"/>
    <lineage>
        <taxon>Eukaryota</taxon>
        <taxon>Fungi</taxon>
        <taxon>Dikarya</taxon>
        <taxon>Ascomycota</taxon>
        <taxon>Pezizomycotina</taxon>
        <taxon>Dothideomycetes</taxon>
        <taxon>Pleosporomycetidae</taxon>
        <taxon>Pleosporales</taxon>
        <taxon>Pleosporineae</taxon>
        <taxon>Didymellaceae</taxon>
        <taxon>Boeremia</taxon>
    </lineage>
</organism>
<sequence length="76" mass="7801">MKAAIMLLSLAVLSHAATLPKDLPEKRAAQTGIAQPGTTRVGEKRAAQTGPPVTVRVEEKCAAQTGPPVTVRGGEA</sequence>
<dbReference type="EMBL" id="JAPHNI010000813">
    <property type="protein sequence ID" value="KAJ8108041.1"/>
    <property type="molecule type" value="Genomic_DNA"/>
</dbReference>
<proteinExistence type="predicted"/>
<name>A0ACC2HYJ7_9PLEO</name>
<accession>A0ACC2HYJ7</accession>
<reference evidence="1" key="1">
    <citation type="submission" date="2022-11" db="EMBL/GenBank/DDBJ databases">
        <title>Genome Sequence of Boeremia exigua.</title>
        <authorList>
            <person name="Buettner E."/>
        </authorList>
    </citation>
    <scope>NUCLEOTIDE SEQUENCE</scope>
    <source>
        <strain evidence="1">CU02</strain>
    </source>
</reference>
<gene>
    <name evidence="1" type="ORF">OPT61_g8446</name>
</gene>
<keyword evidence="2" id="KW-1185">Reference proteome</keyword>
<evidence type="ECO:0000313" key="2">
    <source>
        <dbReference type="Proteomes" id="UP001153331"/>
    </source>
</evidence>
<dbReference type="Proteomes" id="UP001153331">
    <property type="component" value="Unassembled WGS sequence"/>
</dbReference>
<protein>
    <submittedName>
        <fullName evidence="1">Uncharacterized protein</fullName>
    </submittedName>
</protein>